<accession>A0A816E882</accession>
<comment type="caution">
    <text evidence="2">The sequence shown here is derived from an EMBL/GenBank/DDBJ whole genome shotgun (WGS) entry which is preliminary data.</text>
</comment>
<evidence type="ECO:0000313" key="4">
    <source>
        <dbReference type="EMBL" id="CAF4556741.1"/>
    </source>
</evidence>
<proteinExistence type="predicted"/>
<dbReference type="EMBL" id="CAJOBA010054630">
    <property type="protein sequence ID" value="CAF4276313.1"/>
    <property type="molecule type" value="Genomic_DNA"/>
</dbReference>
<dbReference type="EMBL" id="CAJOBC010117063">
    <property type="protein sequence ID" value="CAF4556741.1"/>
    <property type="molecule type" value="Genomic_DNA"/>
</dbReference>
<dbReference type="Proteomes" id="UP000681722">
    <property type="component" value="Unassembled WGS sequence"/>
</dbReference>
<dbReference type="EMBL" id="CAJNOQ010047960">
    <property type="protein sequence ID" value="CAF1642694.1"/>
    <property type="molecule type" value="Genomic_DNA"/>
</dbReference>
<evidence type="ECO:0000313" key="1">
    <source>
        <dbReference type="EMBL" id="CAF1486541.1"/>
    </source>
</evidence>
<dbReference type="Proteomes" id="UP000677228">
    <property type="component" value="Unassembled WGS sequence"/>
</dbReference>
<evidence type="ECO:0000313" key="5">
    <source>
        <dbReference type="Proteomes" id="UP000663829"/>
    </source>
</evidence>
<organism evidence="2 5">
    <name type="scientific">Didymodactylos carnosus</name>
    <dbReference type="NCBI Taxonomy" id="1234261"/>
    <lineage>
        <taxon>Eukaryota</taxon>
        <taxon>Metazoa</taxon>
        <taxon>Spiralia</taxon>
        <taxon>Gnathifera</taxon>
        <taxon>Rotifera</taxon>
        <taxon>Eurotatoria</taxon>
        <taxon>Bdelloidea</taxon>
        <taxon>Philodinida</taxon>
        <taxon>Philodinidae</taxon>
        <taxon>Didymodactylos</taxon>
    </lineage>
</organism>
<dbReference type="EMBL" id="CAJNOK010032678">
    <property type="protein sequence ID" value="CAF1486541.1"/>
    <property type="molecule type" value="Genomic_DNA"/>
</dbReference>
<sequence>MVKPIVVITVDEGPDENPRYPKTLSAAIGTFKKHNHDALFILTHAHVQSTYNAVERRMASLSHTVVAQYIEPDELLTQMTQQNLDESWCSAHVIQSE</sequence>
<evidence type="ECO:0000313" key="2">
    <source>
        <dbReference type="EMBL" id="CAF1642694.1"/>
    </source>
</evidence>
<evidence type="ECO:0000313" key="3">
    <source>
        <dbReference type="EMBL" id="CAF4276313.1"/>
    </source>
</evidence>
<keyword evidence="5" id="KW-1185">Reference proteome</keyword>
<protein>
    <submittedName>
        <fullName evidence="2">Uncharacterized protein</fullName>
    </submittedName>
</protein>
<name>A0A816E882_9BILA</name>
<dbReference type="PANTHER" id="PTHR46954">
    <property type="entry name" value="C2H2-TYPE DOMAIN-CONTAINING PROTEIN"/>
    <property type="match status" value="1"/>
</dbReference>
<dbReference type="AlphaFoldDB" id="A0A816E882"/>
<dbReference type="Proteomes" id="UP000663829">
    <property type="component" value="Unassembled WGS sequence"/>
</dbReference>
<dbReference type="Proteomes" id="UP000682733">
    <property type="component" value="Unassembled WGS sequence"/>
</dbReference>
<dbReference type="OrthoDB" id="2433005at2759"/>
<reference evidence="2" key="1">
    <citation type="submission" date="2021-02" db="EMBL/GenBank/DDBJ databases">
        <authorList>
            <person name="Nowell W R."/>
        </authorList>
    </citation>
    <scope>NUCLEOTIDE SEQUENCE</scope>
</reference>
<gene>
    <name evidence="2" type="ORF">GPM918_LOCUS45034</name>
    <name evidence="1" type="ORF">OVA965_LOCUS36299</name>
    <name evidence="4" type="ORF">SRO942_LOCUS47212</name>
    <name evidence="3" type="ORF">TMI583_LOCUS37307</name>
</gene>
<dbReference type="PANTHER" id="PTHR46954:SF1">
    <property type="entry name" value="C2H2-TYPE DOMAIN-CONTAINING PROTEIN"/>
    <property type="match status" value="1"/>
</dbReference>